<dbReference type="AlphaFoldDB" id="A0AAV4V086"/>
<accession>A0AAV4V086</accession>
<dbReference type="EMBL" id="BPLR01013732">
    <property type="protein sequence ID" value="GIY63380.1"/>
    <property type="molecule type" value="Genomic_DNA"/>
</dbReference>
<reference evidence="1 2" key="1">
    <citation type="submission" date="2021-06" db="EMBL/GenBank/DDBJ databases">
        <title>Caerostris extrusa draft genome.</title>
        <authorList>
            <person name="Kono N."/>
            <person name="Arakawa K."/>
        </authorList>
    </citation>
    <scope>NUCLEOTIDE SEQUENCE [LARGE SCALE GENOMIC DNA]</scope>
</reference>
<evidence type="ECO:0000313" key="1">
    <source>
        <dbReference type="EMBL" id="GIY63380.1"/>
    </source>
</evidence>
<organism evidence="1 2">
    <name type="scientific">Caerostris extrusa</name>
    <name type="common">Bark spider</name>
    <name type="synonym">Caerostris bankana</name>
    <dbReference type="NCBI Taxonomy" id="172846"/>
    <lineage>
        <taxon>Eukaryota</taxon>
        <taxon>Metazoa</taxon>
        <taxon>Ecdysozoa</taxon>
        <taxon>Arthropoda</taxon>
        <taxon>Chelicerata</taxon>
        <taxon>Arachnida</taxon>
        <taxon>Araneae</taxon>
        <taxon>Araneomorphae</taxon>
        <taxon>Entelegynae</taxon>
        <taxon>Araneoidea</taxon>
        <taxon>Araneidae</taxon>
        <taxon>Caerostris</taxon>
    </lineage>
</organism>
<gene>
    <name evidence="1" type="ORF">CEXT_736001</name>
</gene>
<sequence>MRLTYELIFYTTRSYAEGPATKTMLRLRVYLNAMIIWRLHITHTASLYTLTDLDTRRRRHSVKSDGKRLLAEQMMLSACMRRHVLIMKNYLHKLHSNCCLVVACLVQVIKVGCRIPEPIAQAHGDRVQRRLDLNDLAGCNLTEWPCKLVCTEICKDLLSSYAVPFVLSHLELALSLEKQIKNKKEAKLSNRQKMLLFCMLIGGESKFLGRAQRAEAETDHWQNHLSVEDTLANIASEPLSSIEIDRGLVIFSNSVRHFPQRILFGGLSSKPTSILDIW</sequence>
<name>A0AAV4V086_CAEEX</name>
<comment type="caution">
    <text evidence="1">The sequence shown here is derived from an EMBL/GenBank/DDBJ whole genome shotgun (WGS) entry which is preliminary data.</text>
</comment>
<keyword evidence="2" id="KW-1185">Reference proteome</keyword>
<protein>
    <submittedName>
        <fullName evidence="1">Uncharacterized protein</fullName>
    </submittedName>
</protein>
<evidence type="ECO:0000313" key="2">
    <source>
        <dbReference type="Proteomes" id="UP001054945"/>
    </source>
</evidence>
<dbReference type="Proteomes" id="UP001054945">
    <property type="component" value="Unassembled WGS sequence"/>
</dbReference>
<proteinExistence type="predicted"/>